<dbReference type="EMBL" id="JACHGR010000003">
    <property type="protein sequence ID" value="MBB6055281.1"/>
    <property type="molecule type" value="Genomic_DNA"/>
</dbReference>
<dbReference type="GO" id="GO:0005737">
    <property type="term" value="C:cytoplasm"/>
    <property type="evidence" value="ECO:0007669"/>
    <property type="project" value="UniProtKB-SubCell"/>
</dbReference>
<dbReference type="Pfam" id="PF12917">
    <property type="entry name" value="YfbR-like"/>
    <property type="match status" value="1"/>
</dbReference>
<dbReference type="PANTHER" id="PTHR11845">
    <property type="entry name" value="5'-DEOXYNUCLEOTIDASE HDDC2"/>
    <property type="match status" value="1"/>
</dbReference>
<proteinExistence type="inferred from homology"/>
<comment type="subunit">
    <text evidence="4 10">Homodimer.</text>
</comment>
<evidence type="ECO:0000256" key="7">
    <source>
        <dbReference type="ARBA" id="ARBA00022723"/>
    </source>
</evidence>
<comment type="function">
    <text evidence="10">Catalyzes the strictly specific dephosphorylation of 2'-deoxyribonucleoside 5'-monophosphates.</text>
</comment>
<dbReference type="NCBIfam" id="NF003009">
    <property type="entry name" value="PRK03826.1"/>
    <property type="match status" value="1"/>
</dbReference>
<dbReference type="InterPro" id="IPR022971">
    <property type="entry name" value="YfbR"/>
</dbReference>
<feature type="binding site" evidence="10">
    <location>
        <begin position="25"/>
        <end position="26"/>
    </location>
    <ligand>
        <name>substrate</name>
    </ligand>
</feature>
<evidence type="ECO:0000256" key="5">
    <source>
        <dbReference type="ARBA" id="ARBA00012964"/>
    </source>
</evidence>
<evidence type="ECO:0000256" key="1">
    <source>
        <dbReference type="ARBA" id="ARBA00001638"/>
    </source>
</evidence>
<dbReference type="SMART" id="SM00471">
    <property type="entry name" value="HDc"/>
    <property type="match status" value="1"/>
</dbReference>
<dbReference type="PANTHER" id="PTHR11845:SF13">
    <property type="entry name" value="5'-DEOXYNUCLEOTIDASE HDDC2"/>
    <property type="match status" value="1"/>
</dbReference>
<evidence type="ECO:0000256" key="3">
    <source>
        <dbReference type="ARBA" id="ARBA00001941"/>
    </source>
</evidence>
<evidence type="ECO:0000313" key="13">
    <source>
        <dbReference type="Proteomes" id="UP000585721"/>
    </source>
</evidence>
<comment type="similarity">
    <text evidence="10">Belongs to the 5DNU family.</text>
</comment>
<comment type="caution">
    <text evidence="12">The sequence shown here is derived from an EMBL/GenBank/DDBJ whole genome shotgun (WGS) entry which is preliminary data.</text>
</comment>
<name>A0A841GJ99_9GAMM</name>
<dbReference type="RefSeq" id="WP_188026048.1">
    <property type="nucleotide sequence ID" value="NZ_JACHGR010000003.1"/>
</dbReference>
<dbReference type="InterPro" id="IPR039356">
    <property type="entry name" value="YfbR/HDDC2"/>
</dbReference>
<reference evidence="12 13" key="1">
    <citation type="submission" date="2020-08" db="EMBL/GenBank/DDBJ databases">
        <title>Genomic Encyclopedia of Type Strains, Phase IV (KMG-IV): sequencing the most valuable type-strain genomes for metagenomic binning, comparative biology and taxonomic classification.</title>
        <authorList>
            <person name="Goeker M."/>
        </authorList>
    </citation>
    <scope>NUCLEOTIDE SEQUENCE [LARGE SCALE GENOMIC DNA]</scope>
    <source>
        <strain evidence="12 13">DSM 22975</strain>
    </source>
</reference>
<feature type="binding site" evidence="10">
    <location>
        <position position="76"/>
    </location>
    <ligand>
        <name>a divalent metal cation</name>
        <dbReference type="ChEBI" id="CHEBI:60240"/>
    </ligand>
</feature>
<feature type="domain" description="HD" evidence="11">
    <location>
        <begin position="37"/>
        <end position="149"/>
    </location>
</feature>
<feature type="binding site" evidence="10">
    <location>
        <position position="144"/>
    </location>
    <ligand>
        <name>substrate</name>
    </ligand>
</feature>
<keyword evidence="7 10" id="KW-0479">Metal-binding</keyword>
<dbReference type="InterPro" id="IPR003607">
    <property type="entry name" value="HD/PDEase_dom"/>
</dbReference>
<feature type="binding site" evidence="10">
    <location>
        <position position="40"/>
    </location>
    <ligand>
        <name>substrate</name>
    </ligand>
</feature>
<comment type="cofactor">
    <cofactor evidence="10">
        <name>a divalent metal cation</name>
        <dbReference type="ChEBI" id="CHEBI:60240"/>
    </cofactor>
</comment>
<evidence type="ECO:0000256" key="4">
    <source>
        <dbReference type="ARBA" id="ARBA00011738"/>
    </source>
</evidence>
<comment type="catalytic activity">
    <reaction evidence="1 10">
        <text>a 2'-deoxyribonucleoside 5'-phosphate + H2O = a 2'-deoxyribonucleoside + phosphate</text>
        <dbReference type="Rhea" id="RHEA:36167"/>
        <dbReference type="ChEBI" id="CHEBI:15377"/>
        <dbReference type="ChEBI" id="CHEBI:18274"/>
        <dbReference type="ChEBI" id="CHEBI:43474"/>
        <dbReference type="ChEBI" id="CHEBI:65317"/>
        <dbReference type="EC" id="3.1.3.89"/>
    </reaction>
</comment>
<dbReference type="EC" id="3.1.3.89" evidence="5"/>
<protein>
    <recommendedName>
        <fullName evidence="5">5'-deoxynucleotidase</fullName>
        <ecNumber evidence="5">3.1.3.89</ecNumber>
    </recommendedName>
</protein>
<dbReference type="Gene3D" id="1.10.3210.10">
    <property type="entry name" value="Hypothetical protein af1432"/>
    <property type="match status" value="1"/>
</dbReference>
<keyword evidence="8 10" id="KW-0547">Nucleotide-binding</keyword>
<feature type="binding site" evidence="10">
    <location>
        <position position="75"/>
    </location>
    <ligand>
        <name>a divalent metal cation</name>
        <dbReference type="ChEBI" id="CHEBI:60240"/>
    </ligand>
</feature>
<evidence type="ECO:0000313" key="12">
    <source>
        <dbReference type="EMBL" id="MBB6055281.1"/>
    </source>
</evidence>
<dbReference type="InterPro" id="IPR006674">
    <property type="entry name" value="HD_domain"/>
</dbReference>
<dbReference type="GO" id="GO:0002953">
    <property type="term" value="F:5'-deoxynucleotidase activity"/>
    <property type="evidence" value="ECO:0007669"/>
    <property type="project" value="UniProtKB-EC"/>
</dbReference>
<keyword evidence="6 10" id="KW-0963">Cytoplasm</keyword>
<evidence type="ECO:0000256" key="9">
    <source>
        <dbReference type="ARBA" id="ARBA00022801"/>
    </source>
</evidence>
<dbReference type="AlphaFoldDB" id="A0A841GJ99"/>
<dbReference type="HAMAP" id="MF_01100">
    <property type="entry name" value="5DNU"/>
    <property type="match status" value="1"/>
</dbReference>
<comment type="cofactor">
    <cofactor evidence="3">
        <name>Co(2+)</name>
        <dbReference type="ChEBI" id="CHEBI:48828"/>
    </cofactor>
</comment>
<comment type="subcellular location">
    <subcellularLocation>
        <location evidence="10">Cytoplasm</location>
    </subcellularLocation>
</comment>
<dbReference type="PROSITE" id="PS51831">
    <property type="entry name" value="HD"/>
    <property type="match status" value="1"/>
</dbReference>
<dbReference type="GO" id="GO:0046872">
    <property type="term" value="F:metal ion binding"/>
    <property type="evidence" value="ECO:0007669"/>
    <property type="project" value="UniProtKB-KW"/>
</dbReference>
<dbReference type="SUPFAM" id="SSF109604">
    <property type="entry name" value="HD-domain/PDEase-like"/>
    <property type="match status" value="1"/>
</dbReference>
<dbReference type="Proteomes" id="UP000585721">
    <property type="component" value="Unassembled WGS sequence"/>
</dbReference>
<feature type="binding site" evidence="10">
    <location>
        <position position="76"/>
    </location>
    <ligand>
        <name>substrate</name>
    </ligand>
</feature>
<accession>A0A841GJ99</accession>
<feature type="binding site" evidence="10">
    <location>
        <begin position="84"/>
        <end position="87"/>
    </location>
    <ligand>
        <name>substrate</name>
    </ligand>
</feature>
<dbReference type="GO" id="GO:0000166">
    <property type="term" value="F:nucleotide binding"/>
    <property type="evidence" value="ECO:0007669"/>
    <property type="project" value="UniProtKB-KW"/>
</dbReference>
<gene>
    <name evidence="12" type="ORF">HNR75_001163</name>
</gene>
<evidence type="ECO:0000256" key="10">
    <source>
        <dbReference type="HAMAP-Rule" id="MF_01100"/>
    </source>
</evidence>
<keyword evidence="13" id="KW-1185">Reference proteome</keyword>
<organism evidence="12 13">
    <name type="scientific">Tolumonas osonensis</name>
    <dbReference type="NCBI Taxonomy" id="675874"/>
    <lineage>
        <taxon>Bacteria</taxon>
        <taxon>Pseudomonadati</taxon>
        <taxon>Pseudomonadota</taxon>
        <taxon>Gammaproteobacteria</taxon>
        <taxon>Aeromonadales</taxon>
        <taxon>Aeromonadaceae</taxon>
        <taxon>Tolumonas</taxon>
    </lineage>
</organism>
<comment type="cofactor">
    <cofactor evidence="2">
        <name>Mn(2+)</name>
        <dbReference type="ChEBI" id="CHEBI:29035"/>
    </cofactor>
</comment>
<feature type="site" description="Appears to be important in orienting the phosphate for catalysis" evidence="10">
    <location>
        <position position="25"/>
    </location>
</feature>
<feature type="binding site" evidence="10">
    <location>
        <position position="40"/>
    </location>
    <ligand>
        <name>a divalent metal cation</name>
        <dbReference type="ChEBI" id="CHEBI:60240"/>
    </ligand>
</feature>
<evidence type="ECO:0000256" key="8">
    <source>
        <dbReference type="ARBA" id="ARBA00022741"/>
    </source>
</evidence>
<sequence length="204" mass="23038">MSTSNSPAPASHFFAQLSRMKLIYRWPLMRNIQKENISEHSLQVAMVAHALALISNRKFGTQLDTGHIALVAIFHDATEILTGDLPTPVKYQNNAIASEYKKIEKLAEKQLLSLLPDEFINDYRELLDSEYQDAEAVKVVKAADTLCAYIKCLEEIAAGNKEFVPAKRRLETMLEERMTPAVQYFIDVFIPGFSLTLDEMSNTP</sequence>
<evidence type="ECO:0000256" key="6">
    <source>
        <dbReference type="ARBA" id="ARBA00022490"/>
    </source>
</evidence>
<feature type="binding site" evidence="10">
    <location>
        <position position="144"/>
    </location>
    <ligand>
        <name>a divalent metal cation</name>
        <dbReference type="ChEBI" id="CHEBI:60240"/>
    </ligand>
</feature>
<keyword evidence="9 10" id="KW-0378">Hydrolase</keyword>
<evidence type="ECO:0000259" key="11">
    <source>
        <dbReference type="PROSITE" id="PS51831"/>
    </source>
</evidence>
<evidence type="ECO:0000256" key="2">
    <source>
        <dbReference type="ARBA" id="ARBA00001936"/>
    </source>
</evidence>